<evidence type="ECO:0000313" key="4">
    <source>
        <dbReference type="Proteomes" id="UP001566132"/>
    </source>
</evidence>
<organism evidence="3 4">
    <name type="scientific">Hypothenemus hampei</name>
    <name type="common">Coffee berry borer</name>
    <dbReference type="NCBI Taxonomy" id="57062"/>
    <lineage>
        <taxon>Eukaryota</taxon>
        <taxon>Metazoa</taxon>
        <taxon>Ecdysozoa</taxon>
        <taxon>Arthropoda</taxon>
        <taxon>Hexapoda</taxon>
        <taxon>Insecta</taxon>
        <taxon>Pterygota</taxon>
        <taxon>Neoptera</taxon>
        <taxon>Endopterygota</taxon>
        <taxon>Coleoptera</taxon>
        <taxon>Polyphaga</taxon>
        <taxon>Cucujiformia</taxon>
        <taxon>Curculionidae</taxon>
        <taxon>Scolytinae</taxon>
        <taxon>Hypothenemus</taxon>
    </lineage>
</organism>
<keyword evidence="4" id="KW-1185">Reference proteome</keyword>
<dbReference type="EMBL" id="JBDJPC010000003">
    <property type="protein sequence ID" value="KAL1509844.1"/>
    <property type="molecule type" value="Genomic_DNA"/>
</dbReference>
<evidence type="ECO:0000259" key="2">
    <source>
        <dbReference type="PROSITE" id="PS51465"/>
    </source>
</evidence>
<reference evidence="3 4" key="1">
    <citation type="submission" date="2024-05" db="EMBL/GenBank/DDBJ databases">
        <title>Genetic variation in Jamaican populations of the coffee berry borer (Hypothenemus hampei).</title>
        <authorList>
            <person name="Errbii M."/>
            <person name="Myrie A."/>
        </authorList>
    </citation>
    <scope>NUCLEOTIDE SEQUENCE [LARGE SCALE GENOMIC DNA]</scope>
    <source>
        <strain evidence="3">JA-Hopewell-2020-01-JO</strain>
        <tissue evidence="3">Whole body</tissue>
    </source>
</reference>
<dbReference type="PROSITE" id="PS51465">
    <property type="entry name" value="KAZAL_2"/>
    <property type="match status" value="1"/>
</dbReference>
<accession>A0ABD1F3Q3</accession>
<dbReference type="AlphaFoldDB" id="A0ABD1F3Q3"/>
<gene>
    <name evidence="3" type="ORF">ABEB36_004521</name>
</gene>
<dbReference type="SUPFAM" id="SSF100895">
    <property type="entry name" value="Kazal-type serine protease inhibitors"/>
    <property type="match status" value="1"/>
</dbReference>
<comment type="caution">
    <text evidence="3">The sequence shown here is derived from an EMBL/GenBank/DDBJ whole genome shotgun (WGS) entry which is preliminary data.</text>
</comment>
<dbReference type="InterPro" id="IPR036058">
    <property type="entry name" value="Kazal_dom_sf"/>
</dbReference>
<feature type="domain" description="Kazal-like" evidence="2">
    <location>
        <begin position="57"/>
        <end position="111"/>
    </location>
</feature>
<dbReference type="PROSITE" id="PS00282">
    <property type="entry name" value="KAZAL_1"/>
    <property type="match status" value="1"/>
</dbReference>
<dbReference type="SMART" id="SM00280">
    <property type="entry name" value="KAZAL"/>
    <property type="match status" value="1"/>
</dbReference>
<dbReference type="CDD" id="cd00104">
    <property type="entry name" value="KAZAL_FS"/>
    <property type="match status" value="1"/>
</dbReference>
<name>A0ABD1F3Q3_HYPHA</name>
<keyword evidence="1" id="KW-0732">Signal</keyword>
<evidence type="ECO:0000256" key="1">
    <source>
        <dbReference type="SAM" id="SignalP"/>
    </source>
</evidence>
<feature type="chain" id="PRO_5044832439" description="Kazal-like domain-containing protein" evidence="1">
    <location>
        <begin position="21"/>
        <end position="115"/>
    </location>
</feature>
<dbReference type="InterPro" id="IPR002350">
    <property type="entry name" value="Kazal_dom"/>
</dbReference>
<feature type="signal peptide" evidence="1">
    <location>
        <begin position="1"/>
        <end position="20"/>
    </location>
</feature>
<proteinExistence type="predicted"/>
<dbReference type="Gene3D" id="3.30.60.30">
    <property type="match status" value="1"/>
</dbReference>
<evidence type="ECO:0000313" key="3">
    <source>
        <dbReference type="EMBL" id="KAL1509844.1"/>
    </source>
</evidence>
<dbReference type="Proteomes" id="UP001566132">
    <property type="component" value="Unassembled WGS sequence"/>
</dbReference>
<protein>
    <recommendedName>
        <fullName evidence="2">Kazal-like domain-containing protein</fullName>
    </recommendedName>
</protein>
<sequence length="115" mass="13537">MKRIVIYLFLLALIFPCVWSLEDFYRPDRGKKKPYMVSLPDAYISLNISSQETEPFENVEHICTCPDDYTPLCASDGKTYQNKCKFDCEKRRLLLNDKPGIDIEWEFPCEEDVEL</sequence>
<dbReference type="Pfam" id="PF00050">
    <property type="entry name" value="Kazal_1"/>
    <property type="match status" value="1"/>
</dbReference>